<dbReference type="Pfam" id="PF03235">
    <property type="entry name" value="GmrSD_N"/>
    <property type="match status" value="1"/>
</dbReference>
<keyword evidence="3" id="KW-1185">Reference proteome</keyword>
<sequence length="374" mass="42889">MQNELKYTVRSREIVDLATAMKNSSLTLSPYFQRNLVWRDAHKRDFIDTILRGYPFPQIFLARGKIDVENMTSSQAVVDGQQRLNAIREFIDGKLEVDGKSFRDLTSRQKEDFLKYEVPVIDFDLEAGDPRLKDVFHRLNRTYYALSAIEKLASEYSASEFLLVARALAGEILKTEVPIEELGDVGSEDDAETIPGNMFSRDPGIEEATWDWIVENAEGSFATLIRTEAIFTTFEFDRKVPLMFSLNVICTYLAGYYNRNDRVRKFLDEKSEVFPEKKELFSVLNATADFIVQMNLNKSSMWWNKANFFTLVVELARLPKLREQAPVDAGIKLQVMEQNLSSEYSLAAREAVNNRAQRDLRGEMVRSALEAPLP</sequence>
<proteinExistence type="predicted"/>
<accession>A0A437GX34</accession>
<dbReference type="PANTHER" id="PTHR39639">
    <property type="entry name" value="CHROMOSOME 16, WHOLE GENOME SHOTGUN SEQUENCE"/>
    <property type="match status" value="1"/>
</dbReference>
<dbReference type="OrthoDB" id="9798761at2"/>
<evidence type="ECO:0000259" key="1">
    <source>
        <dbReference type="Pfam" id="PF03235"/>
    </source>
</evidence>
<dbReference type="RefSeq" id="WP_127612460.1">
    <property type="nucleotide sequence ID" value="NZ_RXOL01000003.1"/>
</dbReference>
<dbReference type="EMBL" id="RXOL01000003">
    <property type="protein sequence ID" value="RVQ66947.1"/>
    <property type="molecule type" value="Genomic_DNA"/>
</dbReference>
<evidence type="ECO:0000313" key="2">
    <source>
        <dbReference type="EMBL" id="RVQ66947.1"/>
    </source>
</evidence>
<gene>
    <name evidence="2" type="ORF">EKN06_08335</name>
</gene>
<dbReference type="Proteomes" id="UP000283003">
    <property type="component" value="Unassembled WGS sequence"/>
</dbReference>
<reference evidence="2 3" key="1">
    <citation type="submission" date="2018-12" db="EMBL/GenBank/DDBJ databases">
        <title>Croceicoccus ponticola sp. nov., a lipolytic bacterium isolated from seawater.</title>
        <authorList>
            <person name="Yoon J.-H."/>
        </authorList>
    </citation>
    <scope>NUCLEOTIDE SEQUENCE [LARGE SCALE GENOMIC DNA]</scope>
    <source>
        <strain evidence="2 3">GM-16</strain>
    </source>
</reference>
<organism evidence="2 3">
    <name type="scientific">Croceicoccus ponticola</name>
    <dbReference type="NCBI Taxonomy" id="2217664"/>
    <lineage>
        <taxon>Bacteria</taxon>
        <taxon>Pseudomonadati</taxon>
        <taxon>Pseudomonadota</taxon>
        <taxon>Alphaproteobacteria</taxon>
        <taxon>Sphingomonadales</taxon>
        <taxon>Erythrobacteraceae</taxon>
        <taxon>Croceicoccus</taxon>
    </lineage>
</organism>
<comment type="caution">
    <text evidence="2">The sequence shown here is derived from an EMBL/GenBank/DDBJ whole genome shotgun (WGS) entry which is preliminary data.</text>
</comment>
<evidence type="ECO:0000313" key="3">
    <source>
        <dbReference type="Proteomes" id="UP000283003"/>
    </source>
</evidence>
<name>A0A437GX34_9SPHN</name>
<dbReference type="PANTHER" id="PTHR39639:SF1">
    <property type="entry name" value="DUF262 DOMAIN-CONTAINING PROTEIN"/>
    <property type="match status" value="1"/>
</dbReference>
<dbReference type="InterPro" id="IPR004919">
    <property type="entry name" value="GmrSD_N"/>
</dbReference>
<protein>
    <submittedName>
        <fullName evidence="2">DUF262 domain-containing protein</fullName>
    </submittedName>
</protein>
<feature type="domain" description="GmrSD restriction endonucleases N-terminal" evidence="1">
    <location>
        <begin position="25"/>
        <end position="156"/>
    </location>
</feature>
<dbReference type="AlphaFoldDB" id="A0A437GX34"/>